<dbReference type="InterPro" id="IPR003016">
    <property type="entry name" value="2-oxoA_DH_lipoyl-BS"/>
</dbReference>
<reference evidence="6 7" key="1">
    <citation type="submission" date="2007-06" db="EMBL/GenBank/DDBJ databases">
        <authorList>
            <person name="Green D."/>
            <person name="Ferriera S."/>
            <person name="Johnson J."/>
            <person name="Kravitz S."/>
            <person name="Beeson K."/>
            <person name="Sutton G."/>
            <person name="Rogers Y.-H."/>
            <person name="Friedman R."/>
            <person name="Frazier M."/>
            <person name="Venter J.C."/>
        </authorList>
    </citation>
    <scope>NUCLEOTIDE SEQUENCE [LARGE SCALE GENOMIC DNA]</scope>
    <source>
        <strain evidence="6 7">DG893</strain>
    </source>
</reference>
<comment type="subunit">
    <text evidence="3">The glycine cleavage system is composed of four proteins: P, T, L and H.</text>
</comment>
<feature type="modified residue" description="N6-lipoyllysine" evidence="3 4">
    <location>
        <position position="76"/>
    </location>
</feature>
<comment type="similarity">
    <text evidence="1 3">Belongs to the GcvH family.</text>
</comment>
<gene>
    <name evidence="3" type="primary">gcvH</name>
    <name evidence="6" type="ORF">MDG893_13324</name>
</gene>
<dbReference type="NCBIfam" id="NF002270">
    <property type="entry name" value="PRK01202.1"/>
    <property type="match status" value="1"/>
</dbReference>
<protein>
    <recommendedName>
        <fullName evidence="3">Glycine cleavage system H protein</fullName>
    </recommendedName>
</protein>
<evidence type="ECO:0000313" key="6">
    <source>
        <dbReference type="EMBL" id="EDM46889.1"/>
    </source>
</evidence>
<evidence type="ECO:0000313" key="7">
    <source>
        <dbReference type="Proteomes" id="UP000005856"/>
    </source>
</evidence>
<dbReference type="InterPro" id="IPR002930">
    <property type="entry name" value="GCV_H"/>
</dbReference>
<dbReference type="SUPFAM" id="SSF51230">
    <property type="entry name" value="Single hybrid motif"/>
    <property type="match status" value="1"/>
</dbReference>
<keyword evidence="2 3" id="KW-0450">Lipoyl</keyword>
<dbReference type="EMBL" id="ABCP01000027">
    <property type="protein sequence ID" value="EDM46889.1"/>
    <property type="molecule type" value="Genomic_DNA"/>
</dbReference>
<dbReference type="PANTHER" id="PTHR11715">
    <property type="entry name" value="GLYCINE CLEAVAGE SYSTEM H PROTEIN"/>
    <property type="match status" value="1"/>
</dbReference>
<dbReference type="InterPro" id="IPR011053">
    <property type="entry name" value="Single_hybrid_motif"/>
</dbReference>
<sequence length="141" mass="15233">MREIIHRGYLTMSETPTDLKYIETHQWVRVADDGTATIGITDFAQDQLGDIVFIGVPDVGSTVTGAEEAGVAESVKSASDVFSPVTGEVIEVNESLEDEPEKVNEDPYGDGWLFRVRLADAGELDGLMDAAAYAEHVAAEE</sequence>
<comment type="caution">
    <text evidence="6">The sequence shown here is derived from an EMBL/GenBank/DDBJ whole genome shotgun (WGS) entry which is preliminary data.</text>
</comment>
<dbReference type="NCBIfam" id="TIGR00527">
    <property type="entry name" value="gcvH"/>
    <property type="match status" value="1"/>
</dbReference>
<dbReference type="Gene3D" id="2.40.50.100">
    <property type="match status" value="1"/>
</dbReference>
<dbReference type="Proteomes" id="UP000005856">
    <property type="component" value="Unassembled WGS sequence"/>
</dbReference>
<evidence type="ECO:0000256" key="1">
    <source>
        <dbReference type="ARBA" id="ARBA00009249"/>
    </source>
</evidence>
<comment type="cofactor">
    <cofactor evidence="3">
        <name>(R)-lipoate</name>
        <dbReference type="ChEBI" id="CHEBI:83088"/>
    </cofactor>
    <text evidence="3">Binds 1 lipoyl cofactor covalently.</text>
</comment>
<dbReference type="PROSITE" id="PS50968">
    <property type="entry name" value="BIOTINYL_LIPOYL"/>
    <property type="match status" value="1"/>
</dbReference>
<dbReference type="PANTHER" id="PTHR11715:SF3">
    <property type="entry name" value="GLYCINE CLEAVAGE SYSTEM H PROTEIN-RELATED"/>
    <property type="match status" value="1"/>
</dbReference>
<dbReference type="HAMAP" id="MF_00272">
    <property type="entry name" value="GcvH"/>
    <property type="match status" value="1"/>
</dbReference>
<accession>A6F2Z2</accession>
<dbReference type="STRING" id="443152.MDG893_13324"/>
<dbReference type="InterPro" id="IPR017453">
    <property type="entry name" value="GCV_H_sub"/>
</dbReference>
<dbReference type="AlphaFoldDB" id="A6F2Z2"/>
<dbReference type="GO" id="GO:0005829">
    <property type="term" value="C:cytosol"/>
    <property type="evidence" value="ECO:0007669"/>
    <property type="project" value="TreeGrafter"/>
</dbReference>
<dbReference type="GO" id="GO:0009249">
    <property type="term" value="P:protein lipoylation"/>
    <property type="evidence" value="ECO:0007669"/>
    <property type="project" value="TreeGrafter"/>
</dbReference>
<dbReference type="PROSITE" id="PS00189">
    <property type="entry name" value="LIPOYL"/>
    <property type="match status" value="1"/>
</dbReference>
<dbReference type="Pfam" id="PF01597">
    <property type="entry name" value="GCV_H"/>
    <property type="match status" value="1"/>
</dbReference>
<comment type="function">
    <text evidence="3">The glycine cleavage system catalyzes the degradation of glycine. The H protein shuttles the methylamine group of glycine from the P protein to the T protein.</text>
</comment>
<proteinExistence type="inferred from homology"/>
<dbReference type="InterPro" id="IPR000089">
    <property type="entry name" value="Biotin_lipoyl"/>
</dbReference>
<evidence type="ECO:0000256" key="4">
    <source>
        <dbReference type="PIRSR" id="PIRSR617453-50"/>
    </source>
</evidence>
<evidence type="ECO:0000259" key="5">
    <source>
        <dbReference type="PROSITE" id="PS50968"/>
    </source>
</evidence>
<evidence type="ECO:0000256" key="2">
    <source>
        <dbReference type="ARBA" id="ARBA00022823"/>
    </source>
</evidence>
<dbReference type="GO" id="GO:0019464">
    <property type="term" value="P:glycine decarboxylation via glycine cleavage system"/>
    <property type="evidence" value="ECO:0007669"/>
    <property type="project" value="UniProtKB-UniRule"/>
</dbReference>
<name>A6F2Z2_9GAMM</name>
<evidence type="ECO:0000256" key="3">
    <source>
        <dbReference type="HAMAP-Rule" id="MF_00272"/>
    </source>
</evidence>
<organism evidence="6 7">
    <name type="scientific">Marinobacter algicola DG893</name>
    <dbReference type="NCBI Taxonomy" id="443152"/>
    <lineage>
        <taxon>Bacteria</taxon>
        <taxon>Pseudomonadati</taxon>
        <taxon>Pseudomonadota</taxon>
        <taxon>Gammaproteobacteria</taxon>
        <taxon>Pseudomonadales</taxon>
        <taxon>Marinobacteraceae</taxon>
        <taxon>Marinobacter</taxon>
    </lineage>
</organism>
<feature type="domain" description="Lipoyl-binding" evidence="5">
    <location>
        <begin position="35"/>
        <end position="117"/>
    </location>
</feature>
<dbReference type="GO" id="GO:0005960">
    <property type="term" value="C:glycine cleavage complex"/>
    <property type="evidence" value="ECO:0007669"/>
    <property type="project" value="InterPro"/>
</dbReference>
<dbReference type="InterPro" id="IPR033753">
    <property type="entry name" value="GCV_H/Fam206"/>
</dbReference>
<dbReference type="CDD" id="cd06848">
    <property type="entry name" value="GCS_H"/>
    <property type="match status" value="1"/>
</dbReference>
<dbReference type="eggNOG" id="COG0509">
    <property type="taxonomic scope" value="Bacteria"/>
</dbReference>
<keyword evidence="7" id="KW-1185">Reference proteome</keyword>